<dbReference type="InterPro" id="IPR008189">
    <property type="entry name" value="rRNA_ssu_MeTfrase_I"/>
</dbReference>
<dbReference type="GO" id="GO:0008168">
    <property type="term" value="F:methyltransferase activity"/>
    <property type="evidence" value="ECO:0007669"/>
    <property type="project" value="UniProtKB-KW"/>
</dbReference>
<comment type="catalytic activity">
    <reaction evidence="6">
        <text>cytidine(1402) in 16S rRNA + S-adenosyl-L-methionine = 2'-O-methylcytidine(1402) in 16S rRNA + S-adenosyl-L-homocysteine + H(+)</text>
        <dbReference type="Rhea" id="RHEA:42924"/>
        <dbReference type="Rhea" id="RHEA-COMP:10285"/>
        <dbReference type="Rhea" id="RHEA-COMP:10286"/>
        <dbReference type="ChEBI" id="CHEBI:15378"/>
        <dbReference type="ChEBI" id="CHEBI:57856"/>
        <dbReference type="ChEBI" id="CHEBI:59789"/>
        <dbReference type="ChEBI" id="CHEBI:74495"/>
        <dbReference type="ChEBI" id="CHEBI:82748"/>
        <dbReference type="EC" id="2.1.1.198"/>
    </reaction>
</comment>
<comment type="similarity">
    <text evidence="6">Belongs to the methyltransferase superfamily. RsmI family.</text>
</comment>
<name>A0ABT7L018_9BACI</name>
<dbReference type="Proteomes" id="UP001229716">
    <property type="component" value="Unassembled WGS sequence"/>
</dbReference>
<keyword evidence="1 6" id="KW-0963">Cytoplasm</keyword>
<dbReference type="GO" id="GO:0032259">
    <property type="term" value="P:methylation"/>
    <property type="evidence" value="ECO:0007669"/>
    <property type="project" value="UniProtKB-KW"/>
</dbReference>
<evidence type="ECO:0000259" key="7">
    <source>
        <dbReference type="Pfam" id="PF00590"/>
    </source>
</evidence>
<evidence type="ECO:0000256" key="1">
    <source>
        <dbReference type="ARBA" id="ARBA00022490"/>
    </source>
</evidence>
<evidence type="ECO:0000313" key="9">
    <source>
        <dbReference type="Proteomes" id="UP001229716"/>
    </source>
</evidence>
<evidence type="ECO:0000256" key="2">
    <source>
        <dbReference type="ARBA" id="ARBA00022552"/>
    </source>
</evidence>
<dbReference type="InterPro" id="IPR014776">
    <property type="entry name" value="4pyrrole_Mease_sub2"/>
</dbReference>
<dbReference type="EMBL" id="JASWHZ010000001">
    <property type="protein sequence ID" value="MDL2419285.1"/>
    <property type="molecule type" value="Genomic_DNA"/>
</dbReference>
<accession>A0ABT7L018</accession>
<comment type="subcellular location">
    <subcellularLocation>
        <location evidence="6">Cytoplasm</location>
    </subcellularLocation>
</comment>
<proteinExistence type="inferred from homology"/>
<dbReference type="Pfam" id="PF00590">
    <property type="entry name" value="TP_methylase"/>
    <property type="match status" value="1"/>
</dbReference>
<dbReference type="PANTHER" id="PTHR46111">
    <property type="entry name" value="RIBOSOMAL RNA SMALL SUBUNIT METHYLTRANSFERASE I"/>
    <property type="match status" value="1"/>
</dbReference>
<reference evidence="8 9" key="1">
    <citation type="journal article" date="2023" name="Int. J. Mol. Sci.">
        <title>Pathogenicity and Genomic Characterization of a Novel Genospecies, Bacillus shihchuchen, of the Bacillus cereus Group Isolated from Chinese Softshell Turtle (Pelodiscus sinensis).</title>
        <authorList>
            <person name="Cheng L.W."/>
            <person name="Byadgi O.V."/>
            <person name="Tsai C.E."/>
            <person name="Wang P.C."/>
            <person name="Chen S.C."/>
        </authorList>
    </citation>
    <scope>NUCLEOTIDE SEQUENCE [LARGE SCALE GENOMIC DNA]</scope>
    <source>
        <strain evidence="8 9">QF108-045</strain>
    </source>
</reference>
<dbReference type="InterPro" id="IPR035996">
    <property type="entry name" value="4pyrrol_Methylase_sf"/>
</dbReference>
<dbReference type="PANTHER" id="PTHR46111:SF1">
    <property type="entry name" value="RIBOSOMAL RNA SMALL SUBUNIT METHYLTRANSFERASE I"/>
    <property type="match status" value="1"/>
</dbReference>
<dbReference type="NCBIfam" id="TIGR00096">
    <property type="entry name" value="16S rRNA (cytidine(1402)-2'-O)-methyltransferase"/>
    <property type="match status" value="1"/>
</dbReference>
<keyword evidence="3 6" id="KW-0489">Methyltransferase</keyword>
<dbReference type="PROSITE" id="PS01296">
    <property type="entry name" value="RSMI"/>
    <property type="match status" value="1"/>
</dbReference>
<dbReference type="Gene3D" id="3.40.1010.10">
    <property type="entry name" value="Cobalt-precorrin-4 Transmethylase, Domain 1"/>
    <property type="match status" value="1"/>
</dbReference>
<keyword evidence="2 6" id="KW-0698">rRNA processing</keyword>
<protein>
    <recommendedName>
        <fullName evidence="6">Ribosomal RNA small subunit methyltransferase I</fullName>
        <ecNumber evidence="6">2.1.1.198</ecNumber>
    </recommendedName>
    <alternativeName>
        <fullName evidence="6">16S rRNA 2'-O-ribose C1402 methyltransferase</fullName>
    </alternativeName>
    <alternativeName>
        <fullName evidence="6">rRNA (cytidine-2'-O-)-methyltransferase RsmI</fullName>
    </alternativeName>
</protein>
<keyword evidence="9" id="KW-1185">Reference proteome</keyword>
<comment type="function">
    <text evidence="6">Catalyzes the 2'-O-methylation of the ribose of cytidine 1402 (C1402) in 16S rRNA.</text>
</comment>
<gene>
    <name evidence="6 8" type="primary">rsmI</name>
    <name evidence="8" type="ORF">P6F46_26850</name>
</gene>
<dbReference type="PIRSF" id="PIRSF005917">
    <property type="entry name" value="MTase_YraL"/>
    <property type="match status" value="1"/>
</dbReference>
<dbReference type="HAMAP" id="MF_01877">
    <property type="entry name" value="16SrRNA_methyltr_I"/>
    <property type="match status" value="1"/>
</dbReference>
<dbReference type="Gene3D" id="3.30.950.10">
    <property type="entry name" value="Methyltransferase, Cobalt-precorrin-4 Transmethylase, Domain 2"/>
    <property type="match status" value="1"/>
</dbReference>
<dbReference type="CDD" id="cd11648">
    <property type="entry name" value="RsmI"/>
    <property type="match status" value="1"/>
</dbReference>
<dbReference type="InterPro" id="IPR014777">
    <property type="entry name" value="4pyrrole_Mease_sub1"/>
</dbReference>
<evidence type="ECO:0000256" key="3">
    <source>
        <dbReference type="ARBA" id="ARBA00022603"/>
    </source>
</evidence>
<feature type="domain" description="Tetrapyrrole methylase" evidence="7">
    <location>
        <begin position="21"/>
        <end position="219"/>
    </location>
</feature>
<keyword evidence="5 6" id="KW-0949">S-adenosyl-L-methionine</keyword>
<dbReference type="EC" id="2.1.1.198" evidence="6"/>
<evidence type="ECO:0000256" key="6">
    <source>
        <dbReference type="HAMAP-Rule" id="MF_01877"/>
    </source>
</evidence>
<sequence length="297" mass="34303">MQKGERYVATKSFQQNEKGVLYLVPTPIGNLEDMTFRAIRILKEADLIAAEDTRQTKKLCNYFEIETPVMSYHEHNKEVSGKKILEKLDEGKTVALVSDAGMPCISDPGYDIVVEAVAEQYHVIPLPGANAALTALIASGLETKQFYFYGFLQRNKKERKMELEKLRYVQTTMMFYEAPHRLDDTLISMQEVLGNREIVLCRELTKKFEEFIRGTVEEAIEWTKQNEVRGEFCILVAGSTEEPAPEEQWWESISVYDHIEHYINEKGMNSKEAIKTVAKDRDLSKRDVYQIYHVDKK</sequence>
<comment type="caution">
    <text evidence="8">The sequence shown here is derived from an EMBL/GenBank/DDBJ whole genome shotgun (WGS) entry which is preliminary data.</text>
</comment>
<dbReference type="SUPFAM" id="SSF53790">
    <property type="entry name" value="Tetrapyrrole methylase"/>
    <property type="match status" value="1"/>
</dbReference>
<dbReference type="InterPro" id="IPR000878">
    <property type="entry name" value="4pyrrol_Mease"/>
</dbReference>
<dbReference type="InterPro" id="IPR018063">
    <property type="entry name" value="SAM_MeTrfase_RsmI_CS"/>
</dbReference>
<evidence type="ECO:0000313" key="8">
    <source>
        <dbReference type="EMBL" id="MDL2419285.1"/>
    </source>
</evidence>
<evidence type="ECO:0000256" key="5">
    <source>
        <dbReference type="ARBA" id="ARBA00022691"/>
    </source>
</evidence>
<keyword evidence="4 6" id="KW-0808">Transferase</keyword>
<evidence type="ECO:0000256" key="4">
    <source>
        <dbReference type="ARBA" id="ARBA00022679"/>
    </source>
</evidence>
<organism evidence="8 9">
    <name type="scientific">Bacillus shihchuchen</name>
    <dbReference type="NCBI Taxonomy" id="3036942"/>
    <lineage>
        <taxon>Bacteria</taxon>
        <taxon>Bacillati</taxon>
        <taxon>Bacillota</taxon>
        <taxon>Bacilli</taxon>
        <taxon>Bacillales</taxon>
        <taxon>Bacillaceae</taxon>
        <taxon>Bacillus</taxon>
        <taxon>Bacillus cereus group</taxon>
    </lineage>
</organism>